<accession>G3APE7</accession>
<feature type="region of interest" description="Disordered" evidence="1">
    <location>
        <begin position="394"/>
        <end position="414"/>
    </location>
</feature>
<dbReference type="GeneID" id="18871477"/>
<organism evidence="3">
    <name type="scientific">Spathaspora passalidarum (strain NRRL Y-27907 / 11-Y1)</name>
    <dbReference type="NCBI Taxonomy" id="619300"/>
    <lineage>
        <taxon>Eukaryota</taxon>
        <taxon>Fungi</taxon>
        <taxon>Dikarya</taxon>
        <taxon>Ascomycota</taxon>
        <taxon>Saccharomycotina</taxon>
        <taxon>Pichiomycetes</taxon>
        <taxon>Debaryomycetaceae</taxon>
        <taxon>Spathaspora</taxon>
    </lineage>
</organism>
<gene>
    <name evidence="2" type="ORF">SPAPADRAFT_50713</name>
</gene>
<feature type="compositionally biased region" description="Low complexity" evidence="1">
    <location>
        <begin position="495"/>
        <end position="505"/>
    </location>
</feature>
<dbReference type="Proteomes" id="UP000000709">
    <property type="component" value="Unassembled WGS sequence"/>
</dbReference>
<feature type="region of interest" description="Disordered" evidence="1">
    <location>
        <begin position="339"/>
        <end position="371"/>
    </location>
</feature>
<dbReference type="OrthoDB" id="5865767at2759"/>
<dbReference type="OMA" id="MTENHKW"/>
<feature type="compositionally biased region" description="Basic and acidic residues" evidence="1">
    <location>
        <begin position="476"/>
        <end position="489"/>
    </location>
</feature>
<dbReference type="InParanoid" id="G3APE7"/>
<evidence type="ECO:0000313" key="3">
    <source>
        <dbReference type="Proteomes" id="UP000000709"/>
    </source>
</evidence>
<proteinExistence type="predicted"/>
<evidence type="ECO:0000313" key="2">
    <source>
        <dbReference type="EMBL" id="EGW32124.1"/>
    </source>
</evidence>
<dbReference type="RefSeq" id="XP_007375400.1">
    <property type="nucleotide sequence ID" value="XM_007375338.1"/>
</dbReference>
<dbReference type="PANTHER" id="PTHR37283">
    <property type="entry name" value="PH DOMAIN-CONTAINING PROTEIN YHR131C"/>
    <property type="match status" value="1"/>
</dbReference>
<dbReference type="PANTHER" id="PTHR37283:SF1">
    <property type="entry name" value="PH DOMAIN-CONTAINING PROTEIN YHR131C"/>
    <property type="match status" value="1"/>
</dbReference>
<evidence type="ECO:0000256" key="1">
    <source>
        <dbReference type="SAM" id="MobiDB-lite"/>
    </source>
</evidence>
<dbReference type="KEGG" id="spaa:SPAPADRAFT_50713"/>
<evidence type="ECO:0008006" key="4">
    <source>
        <dbReference type="Google" id="ProtNLM"/>
    </source>
</evidence>
<keyword evidence="3" id="KW-1185">Reference proteome</keyword>
<reference evidence="2 3" key="1">
    <citation type="journal article" date="2011" name="Proc. Natl. Acad. Sci. U.S.A.">
        <title>Comparative genomics of xylose-fermenting fungi for enhanced biofuel production.</title>
        <authorList>
            <person name="Wohlbach D.J."/>
            <person name="Kuo A."/>
            <person name="Sato T.K."/>
            <person name="Potts K.M."/>
            <person name="Salamov A.A."/>
            <person name="LaButti K.M."/>
            <person name="Sun H."/>
            <person name="Clum A."/>
            <person name="Pangilinan J.L."/>
            <person name="Lindquist E.A."/>
            <person name="Lucas S."/>
            <person name="Lapidus A."/>
            <person name="Jin M."/>
            <person name="Gunawan C."/>
            <person name="Balan V."/>
            <person name="Dale B.E."/>
            <person name="Jeffries T.W."/>
            <person name="Zinkel R."/>
            <person name="Barry K.W."/>
            <person name="Grigoriev I.V."/>
            <person name="Gasch A.P."/>
        </authorList>
    </citation>
    <scope>NUCLEOTIDE SEQUENCE [LARGE SCALE GENOMIC DNA]</scope>
    <source>
        <strain evidence="3">NRRL Y-27907 / 11-Y1</strain>
    </source>
</reference>
<sequence length="607" mass="67442">MITEVDHQPSPYVYSNTTRPATINIQPLIPISLNQQGKQKQQQQQQQQQQIEHVPEVSPSPSPSSSSSESDHRLSISSGTSSLSASSCDLSLAAELSSSPPSPSPSPVLSITSNDFYSSSQDEYLQLIEPVPVFPPAYDTLPPGGCPKFPVQSFLPSCGPENFAITNVSVRPPAYTPTVYKIGVVARKVECVTPYELSNHKSWKYLLMELNSTQLNFYQIPAIFEASICNYRPNMLDQKISSYLKRINSHFTNQYDLKFHLYCKQMGLLTSKKLVRSYSLQYAKIGLASDYTKKENVLRMRAESEQFLLEFDNPQELVDWNLSISVGMGVSLDVEQRADPKYRTIPRRRRRNQSSGSSSSSSSTSSSASSATAIISSRLRSSSDPFRGRLSKLKEKLSRSKLSKQQAEAEPAAVVTPPVALVSETSVSRSASVPNLAVIPTHVPEASEDVIPSEHEGFEEEDDEYDEEFNQELRHETDGNHSDGEENHHSTGMGYSVSYSSSSDYKWNPPPEKVRSPRRHYRHLFRCIKALNVDDPWLNRSVVIPTETSPLADVIISRTNSVVSLSTVKSTRSRSFSTSSASLVKLPCHYLREYNVGANGLVPTEVA</sequence>
<dbReference type="InterPro" id="IPR011993">
    <property type="entry name" value="PH-like_dom_sf"/>
</dbReference>
<dbReference type="HOGENOM" id="CLU_012105_1_0_1"/>
<dbReference type="eggNOG" id="ENOG502QUAB">
    <property type="taxonomic scope" value="Eukaryota"/>
</dbReference>
<feature type="compositionally biased region" description="Low complexity" evidence="1">
    <location>
        <begin position="353"/>
        <end position="371"/>
    </location>
</feature>
<dbReference type="EMBL" id="GL996502">
    <property type="protein sequence ID" value="EGW32124.1"/>
    <property type="molecule type" value="Genomic_DNA"/>
</dbReference>
<name>G3APE7_SPAPN</name>
<dbReference type="SUPFAM" id="SSF50729">
    <property type="entry name" value="PH domain-like"/>
    <property type="match status" value="1"/>
</dbReference>
<dbReference type="STRING" id="619300.G3APE7"/>
<dbReference type="Gene3D" id="2.30.29.30">
    <property type="entry name" value="Pleckstrin-homology domain (PH domain)/Phosphotyrosine-binding domain (PTB)"/>
    <property type="match status" value="1"/>
</dbReference>
<protein>
    <recommendedName>
        <fullName evidence="4">PH domain-containing protein</fullName>
    </recommendedName>
</protein>
<feature type="compositionally biased region" description="Low complexity" evidence="1">
    <location>
        <begin position="35"/>
        <end position="68"/>
    </location>
</feature>
<feature type="region of interest" description="Disordered" evidence="1">
    <location>
        <begin position="476"/>
        <end position="516"/>
    </location>
</feature>
<dbReference type="AlphaFoldDB" id="G3APE7"/>
<feature type="region of interest" description="Disordered" evidence="1">
    <location>
        <begin position="32"/>
        <end position="80"/>
    </location>
</feature>